<keyword evidence="1" id="KW-0732">Signal</keyword>
<dbReference type="RefSeq" id="WP_344037264.1">
    <property type="nucleotide sequence ID" value="NZ_BAAAKE010000006.1"/>
</dbReference>
<comment type="caution">
    <text evidence="2">The sequence shown here is derived from an EMBL/GenBank/DDBJ whole genome shotgun (WGS) entry which is preliminary data.</text>
</comment>
<feature type="chain" id="PRO_5047421504" description="Secreted protein" evidence="1">
    <location>
        <begin position="30"/>
        <end position="126"/>
    </location>
</feature>
<gene>
    <name evidence="2" type="ORF">ACFPFM_26055</name>
</gene>
<evidence type="ECO:0000313" key="2">
    <source>
        <dbReference type="EMBL" id="MFC5057198.1"/>
    </source>
</evidence>
<organism evidence="2 3">
    <name type="scientific">Saccharothrix xinjiangensis</name>
    <dbReference type="NCBI Taxonomy" id="204798"/>
    <lineage>
        <taxon>Bacteria</taxon>
        <taxon>Bacillati</taxon>
        <taxon>Actinomycetota</taxon>
        <taxon>Actinomycetes</taxon>
        <taxon>Pseudonocardiales</taxon>
        <taxon>Pseudonocardiaceae</taxon>
        <taxon>Saccharothrix</taxon>
    </lineage>
</organism>
<dbReference type="Proteomes" id="UP001595833">
    <property type="component" value="Unassembled WGS sequence"/>
</dbReference>
<evidence type="ECO:0000256" key="1">
    <source>
        <dbReference type="SAM" id="SignalP"/>
    </source>
</evidence>
<feature type="signal peptide" evidence="1">
    <location>
        <begin position="1"/>
        <end position="29"/>
    </location>
</feature>
<proteinExistence type="predicted"/>
<dbReference type="EMBL" id="JBHSJB010000027">
    <property type="protein sequence ID" value="MFC5057198.1"/>
    <property type="molecule type" value="Genomic_DNA"/>
</dbReference>
<reference evidence="3" key="1">
    <citation type="journal article" date="2019" name="Int. J. Syst. Evol. Microbiol.">
        <title>The Global Catalogue of Microorganisms (GCM) 10K type strain sequencing project: providing services to taxonomists for standard genome sequencing and annotation.</title>
        <authorList>
            <consortium name="The Broad Institute Genomics Platform"/>
            <consortium name="The Broad Institute Genome Sequencing Center for Infectious Disease"/>
            <person name="Wu L."/>
            <person name="Ma J."/>
        </authorList>
    </citation>
    <scope>NUCLEOTIDE SEQUENCE [LARGE SCALE GENOMIC DNA]</scope>
    <source>
        <strain evidence="3">KCTC 12848</strain>
    </source>
</reference>
<accession>A0ABV9Y6L3</accession>
<evidence type="ECO:0000313" key="3">
    <source>
        <dbReference type="Proteomes" id="UP001595833"/>
    </source>
</evidence>
<name>A0ABV9Y6L3_9PSEU</name>
<evidence type="ECO:0008006" key="4">
    <source>
        <dbReference type="Google" id="ProtNLM"/>
    </source>
</evidence>
<protein>
    <recommendedName>
        <fullName evidence="4">Secreted protein</fullName>
    </recommendedName>
</protein>
<sequence>MIRVLLRRVGTTLAATAFAAASVAVGASAADARPGDRVDTTGQGVGAASLHRSWACDIPSGYAYSSVRINTRCAWRYEYYLLDAVNYNLTGTYACSIPSGYTYTASRLGNNCSTSGSSYEYRLAKV</sequence>
<keyword evidence="3" id="KW-1185">Reference proteome</keyword>